<accession>G0L0Q0</accession>
<dbReference type="KEGG" id="zga:ZOBELLIA_3419"/>
<dbReference type="Proteomes" id="UP000008898">
    <property type="component" value="Chromosome"/>
</dbReference>
<dbReference type="EMBL" id="FP476056">
    <property type="protein sequence ID" value="CAZ97557.1"/>
    <property type="molecule type" value="Genomic_DNA"/>
</dbReference>
<organism evidence="1 2">
    <name type="scientific">Zobellia galactanivorans (strain DSM 12802 / CCUG 47099 / CIP 106680 / NCIMB 13871 / Dsij)</name>
    <dbReference type="NCBI Taxonomy" id="63186"/>
    <lineage>
        <taxon>Bacteria</taxon>
        <taxon>Pseudomonadati</taxon>
        <taxon>Bacteroidota</taxon>
        <taxon>Flavobacteriia</taxon>
        <taxon>Flavobacteriales</taxon>
        <taxon>Flavobacteriaceae</taxon>
        <taxon>Zobellia</taxon>
    </lineage>
</organism>
<reference evidence="1 2" key="2">
    <citation type="journal article" date="2012" name="Environ. Microbiol.">
        <title>Characterization of the first alginolytic operons in a marine bacterium: from their emergence in marine Flavobacteriia to their independent transfers to marine Proteobacteria and human gut Bacteroides.</title>
        <authorList>
            <person name="Thomas F."/>
            <person name="Barbeyron T."/>
            <person name="Tonon T."/>
            <person name="Genicot S."/>
            <person name="Czjzek M."/>
            <person name="Michel G."/>
        </authorList>
    </citation>
    <scope>NUCLEOTIDE SEQUENCE [LARGE SCALE GENOMIC DNA]</scope>
    <source>
        <strain evidence="2">DSM 12802 / CCUG 47099 / CIP 106680 / NCIMB 13871 / Dsij</strain>
    </source>
</reference>
<dbReference type="HOGENOM" id="CLU_3392149_0_0_10"/>
<dbReference type="AlphaFoldDB" id="G0L0Q0"/>
<protein>
    <submittedName>
        <fullName evidence="1">Uncharacterized protein</fullName>
    </submittedName>
</protein>
<name>G0L0Q0_ZOBGA</name>
<evidence type="ECO:0000313" key="2">
    <source>
        <dbReference type="Proteomes" id="UP000008898"/>
    </source>
</evidence>
<reference evidence="2" key="1">
    <citation type="submission" date="2009-07" db="EMBL/GenBank/DDBJ databases">
        <title>Complete genome sequence of Zobellia galactanivorans Dsij.</title>
        <authorList>
            <consortium name="Genoscope - CEA"/>
        </authorList>
    </citation>
    <scope>NUCLEOTIDE SEQUENCE [LARGE SCALE GENOMIC DNA]</scope>
    <source>
        <strain evidence="2">DSM 12802 / CCUG 47099 / CIP 106680 / NCIMB 13871 / Dsij</strain>
    </source>
</reference>
<gene>
    <name evidence="1" type="ordered locus">zobellia_3419</name>
</gene>
<evidence type="ECO:0000313" key="1">
    <source>
        <dbReference type="EMBL" id="CAZ97557.1"/>
    </source>
</evidence>
<proteinExistence type="predicted"/>
<keyword evidence="2" id="KW-1185">Reference proteome</keyword>
<sequence length="32" mass="3520">MASGLKDKTALKSGYGSHFFNHFGVVQRLPLL</sequence>